<dbReference type="FunFam" id="1.10.10.10:FF:000087">
    <property type="entry name" value="Transcriptional adapter 2"/>
    <property type="match status" value="1"/>
</dbReference>
<feature type="compositionally biased region" description="Polar residues" evidence="1">
    <location>
        <begin position="213"/>
        <end position="227"/>
    </location>
</feature>
<dbReference type="OrthoDB" id="5598695at2759"/>
<dbReference type="Proteomes" id="UP000193922">
    <property type="component" value="Unassembled WGS sequence"/>
</dbReference>
<protein>
    <recommendedName>
        <fullName evidence="2">SWIRM domain-containing protein</fullName>
    </recommendedName>
</protein>
<proteinExistence type="predicted"/>
<dbReference type="InterPro" id="IPR009057">
    <property type="entry name" value="Homeodomain-like_sf"/>
</dbReference>
<feature type="region of interest" description="Disordered" evidence="1">
    <location>
        <begin position="136"/>
        <end position="294"/>
    </location>
</feature>
<dbReference type="PROSITE" id="PS50934">
    <property type="entry name" value="SWIRM"/>
    <property type="match status" value="1"/>
</dbReference>
<feature type="region of interest" description="Disordered" evidence="1">
    <location>
        <begin position="40"/>
        <end position="67"/>
    </location>
</feature>
<dbReference type="GO" id="GO:0003682">
    <property type="term" value="F:chromatin binding"/>
    <property type="evidence" value="ECO:0007669"/>
    <property type="project" value="TreeGrafter"/>
</dbReference>
<dbReference type="GO" id="GO:0005634">
    <property type="term" value="C:nucleus"/>
    <property type="evidence" value="ECO:0007669"/>
    <property type="project" value="TreeGrafter"/>
</dbReference>
<comment type="caution">
    <text evidence="3">The sequence shown here is derived from an EMBL/GenBank/DDBJ whole genome shotgun (WGS) entry which is preliminary data.</text>
</comment>
<feature type="compositionally biased region" description="Polar residues" evidence="1">
    <location>
        <begin position="177"/>
        <end position="204"/>
    </location>
</feature>
<dbReference type="GO" id="GO:0006338">
    <property type="term" value="P:chromatin remodeling"/>
    <property type="evidence" value="ECO:0007669"/>
    <property type="project" value="TreeGrafter"/>
</dbReference>
<dbReference type="GO" id="GO:0003713">
    <property type="term" value="F:transcription coactivator activity"/>
    <property type="evidence" value="ECO:0007669"/>
    <property type="project" value="TreeGrafter"/>
</dbReference>
<feature type="compositionally biased region" description="Polar residues" evidence="1">
    <location>
        <begin position="246"/>
        <end position="260"/>
    </location>
</feature>
<dbReference type="PANTHER" id="PTHR12374">
    <property type="entry name" value="TRANSCRIPTIONAL ADAPTOR 2 ADA2 -RELATED"/>
    <property type="match status" value="1"/>
</dbReference>
<reference evidence="3 4" key="1">
    <citation type="submission" date="2016-07" db="EMBL/GenBank/DDBJ databases">
        <title>Pervasive Adenine N6-methylation of Active Genes in Fungi.</title>
        <authorList>
            <consortium name="DOE Joint Genome Institute"/>
            <person name="Mondo S.J."/>
            <person name="Dannebaum R.O."/>
            <person name="Kuo R.C."/>
            <person name="Labutti K."/>
            <person name="Haridas S."/>
            <person name="Kuo A."/>
            <person name="Salamov A."/>
            <person name="Ahrendt S.R."/>
            <person name="Lipzen A."/>
            <person name="Sullivan W."/>
            <person name="Andreopoulos W.B."/>
            <person name="Clum A."/>
            <person name="Lindquist E."/>
            <person name="Daum C."/>
            <person name="Ramamoorthy G.K."/>
            <person name="Gryganskyi A."/>
            <person name="Culley D."/>
            <person name="Magnuson J.K."/>
            <person name="James T.Y."/>
            <person name="O'Malley M.A."/>
            <person name="Stajich J.E."/>
            <person name="Spatafora J.W."/>
            <person name="Visel A."/>
            <person name="Grigoriev I.V."/>
        </authorList>
    </citation>
    <scope>NUCLEOTIDE SEQUENCE [LARGE SCALE GENOMIC DNA]</scope>
    <source>
        <strain evidence="3 4">ATCC 12442</strain>
    </source>
</reference>
<evidence type="ECO:0000313" key="3">
    <source>
        <dbReference type="EMBL" id="ORX70125.1"/>
    </source>
</evidence>
<dbReference type="STRING" id="61395.A0A1Y1W9R5"/>
<dbReference type="Pfam" id="PF04433">
    <property type="entry name" value="SWIRM"/>
    <property type="match status" value="1"/>
</dbReference>
<feature type="domain" description="SWIRM" evidence="2">
    <location>
        <begin position="322"/>
        <end position="419"/>
    </location>
</feature>
<dbReference type="InterPro" id="IPR007526">
    <property type="entry name" value="SWIRM"/>
</dbReference>
<dbReference type="SUPFAM" id="SSF46689">
    <property type="entry name" value="Homeodomain-like"/>
    <property type="match status" value="1"/>
</dbReference>
<evidence type="ECO:0000256" key="1">
    <source>
        <dbReference type="SAM" id="MobiDB-lite"/>
    </source>
</evidence>
<feature type="compositionally biased region" description="Polar residues" evidence="1">
    <location>
        <begin position="271"/>
        <end position="283"/>
    </location>
</feature>
<dbReference type="AlphaFoldDB" id="A0A1Y1W9R5"/>
<evidence type="ECO:0000313" key="4">
    <source>
        <dbReference type="Proteomes" id="UP000193922"/>
    </source>
</evidence>
<gene>
    <name evidence="3" type="ORF">DL89DRAFT_267345</name>
</gene>
<dbReference type="GeneID" id="63804110"/>
<keyword evidence="4" id="KW-1185">Reference proteome</keyword>
<dbReference type="GO" id="GO:0006357">
    <property type="term" value="P:regulation of transcription by RNA polymerase II"/>
    <property type="evidence" value="ECO:0007669"/>
    <property type="project" value="TreeGrafter"/>
</dbReference>
<feature type="compositionally biased region" description="Basic residues" evidence="1">
    <location>
        <begin position="164"/>
        <end position="173"/>
    </location>
</feature>
<dbReference type="GO" id="GO:0070461">
    <property type="term" value="C:SAGA-type complex"/>
    <property type="evidence" value="ECO:0007669"/>
    <property type="project" value="TreeGrafter"/>
</dbReference>
<organism evidence="3 4">
    <name type="scientific">Linderina pennispora</name>
    <dbReference type="NCBI Taxonomy" id="61395"/>
    <lineage>
        <taxon>Eukaryota</taxon>
        <taxon>Fungi</taxon>
        <taxon>Fungi incertae sedis</taxon>
        <taxon>Zoopagomycota</taxon>
        <taxon>Kickxellomycotina</taxon>
        <taxon>Kickxellomycetes</taxon>
        <taxon>Kickxellales</taxon>
        <taxon>Kickxellaceae</taxon>
        <taxon>Linderina</taxon>
    </lineage>
</organism>
<dbReference type="PANTHER" id="PTHR12374:SF20">
    <property type="entry name" value="TRANSCRIPTIONAL ADAPTER 2-ALPHA"/>
    <property type="match status" value="1"/>
</dbReference>
<sequence>MSTTGFLQTLWDRIPNASSKHAFGAQAMHKEAVVPEFPTRISKRKQSRPQRSPHAIALESTPTDSLPAHGMQLGKSRRLSLDQVSASVTAKHILGIKPHPLYTEPQSRAFRLTFSDEYSRNPHAYVQALLDIEQNSAQPGAKPHGARNRRNNSSRTRHTEKYRVPNRRSRTRFHNLQLEQTISGAHSENDDSNSMVSASDVNDLTDSEMHTRGCTSHLSVATRQSKSPGIGAAGTPLNESDHESVTSHPASRSKQLSPTVPDSAIVDLPQGSPSDSPAVSASESPVLAELPSSDNMPSYVRAGQMFVDGDMSVITPLAEKSTVKWTKADPIDVTDKPMVGSLAAAERHCCSVLRILPEQYLTIKHTLLREGKNRNPGSFKKRDAQKLCRIDVNKTSKIYEWYVSMGWLPNGTGIYAIPPSLAQID</sequence>
<feature type="compositionally biased region" description="Basic residues" evidence="1">
    <location>
        <begin position="144"/>
        <end position="156"/>
    </location>
</feature>
<name>A0A1Y1W9R5_9FUNG</name>
<evidence type="ECO:0000259" key="2">
    <source>
        <dbReference type="PROSITE" id="PS50934"/>
    </source>
</evidence>
<dbReference type="InterPro" id="IPR036388">
    <property type="entry name" value="WH-like_DNA-bd_sf"/>
</dbReference>
<dbReference type="RefSeq" id="XP_040743763.1">
    <property type="nucleotide sequence ID" value="XM_040887462.1"/>
</dbReference>
<accession>A0A1Y1W9R5</accession>
<dbReference type="Gene3D" id="1.10.10.10">
    <property type="entry name" value="Winged helix-like DNA-binding domain superfamily/Winged helix DNA-binding domain"/>
    <property type="match status" value="1"/>
</dbReference>
<dbReference type="EMBL" id="MCFD01000006">
    <property type="protein sequence ID" value="ORX70125.1"/>
    <property type="molecule type" value="Genomic_DNA"/>
</dbReference>